<protein>
    <submittedName>
        <fullName evidence="2">Uncharacterized protein</fullName>
    </submittedName>
</protein>
<gene>
    <name evidence="2" type="ORF">UHOR_05740</name>
</gene>
<dbReference type="OrthoDB" id="10386247at2759"/>
<feature type="region of interest" description="Disordered" evidence="1">
    <location>
        <begin position="40"/>
        <end position="62"/>
    </location>
</feature>
<dbReference type="HOGENOM" id="CLU_1225565_0_0_1"/>
<comment type="caution">
    <text evidence="2">The sequence shown here is derived from an EMBL/GenBank/DDBJ whole genome shotgun (WGS) entry which is preliminary data.</text>
</comment>
<dbReference type="AlphaFoldDB" id="I2FUF0"/>
<organism evidence="2 3">
    <name type="scientific">Ustilago hordei</name>
    <name type="common">Barley covered smut fungus</name>
    <dbReference type="NCBI Taxonomy" id="120017"/>
    <lineage>
        <taxon>Eukaryota</taxon>
        <taxon>Fungi</taxon>
        <taxon>Dikarya</taxon>
        <taxon>Basidiomycota</taxon>
        <taxon>Ustilaginomycotina</taxon>
        <taxon>Ustilaginomycetes</taxon>
        <taxon>Ustilaginales</taxon>
        <taxon>Ustilaginaceae</taxon>
        <taxon>Ustilago</taxon>
    </lineage>
</organism>
<dbReference type="STRING" id="1128400.I2FUF0"/>
<evidence type="ECO:0000256" key="1">
    <source>
        <dbReference type="SAM" id="MobiDB-lite"/>
    </source>
</evidence>
<sequence length="226" mass="24270">MQEVEREEEEWGMVATMTKGARGEDEAGICDVQGRAQSGAGQVIHSHRAEQKDGSQSASGKRRSGVLYCKKGECCCQQAVQGAVAGVTKELPVPVPLARAIGDKDILANGLLNNSGSVSGVPIRRGQDPLTSTVLDMSNVVRDDILDLKTQADNAAGSFVKNMYSKHGQIETKRALNLPSSGPNPRRLSKMPTMWCTLSACLFMFLASRGWQTSSRTVLKSPVSPH</sequence>
<reference evidence="2 3" key="1">
    <citation type="journal article" date="2012" name="Plant Cell">
        <title>Genome comparison of barley and maize smut fungi reveals targeted loss of RNA silencing components and species-specific presence of transposable elements.</title>
        <authorList>
            <person name="Laurie J.D."/>
            <person name="Ali S."/>
            <person name="Linning R."/>
            <person name="Mannhaupt G."/>
            <person name="Wong P."/>
            <person name="Gueldener U."/>
            <person name="Muensterkoetter M."/>
            <person name="Moore R."/>
            <person name="Kahmann R."/>
            <person name="Bakkeren G."/>
            <person name="Schirawski J."/>
        </authorList>
    </citation>
    <scope>NUCLEOTIDE SEQUENCE [LARGE SCALE GENOMIC DNA]</scope>
    <source>
        <strain evidence="3">Uh4875-4</strain>
    </source>
</reference>
<dbReference type="Proteomes" id="UP000006174">
    <property type="component" value="Unassembled WGS sequence"/>
</dbReference>
<dbReference type="EMBL" id="CAGI01000156">
    <property type="protein sequence ID" value="CCF50543.1"/>
    <property type="molecule type" value="Genomic_DNA"/>
</dbReference>
<evidence type="ECO:0000313" key="3">
    <source>
        <dbReference type="Proteomes" id="UP000006174"/>
    </source>
</evidence>
<proteinExistence type="predicted"/>
<name>I2FUF0_USTHO</name>
<keyword evidence="3" id="KW-1185">Reference proteome</keyword>
<accession>I2FUF0</accession>
<evidence type="ECO:0000313" key="2">
    <source>
        <dbReference type="EMBL" id="CCF50543.1"/>
    </source>
</evidence>